<evidence type="ECO:0000313" key="2">
    <source>
        <dbReference type="EMBL" id="ODV82672.1"/>
    </source>
</evidence>
<feature type="coiled-coil region" evidence="1">
    <location>
        <begin position="69"/>
        <end position="173"/>
    </location>
</feature>
<name>A0A1E4STC6_9ASCO</name>
<gene>
    <name evidence="2" type="ORF">CANARDRAFT_20194</name>
</gene>
<accession>A0A1E4STC6</accession>
<evidence type="ECO:0000313" key="3">
    <source>
        <dbReference type="Proteomes" id="UP000094801"/>
    </source>
</evidence>
<organism evidence="2 3">
    <name type="scientific">[Candida] arabinofermentans NRRL YB-2248</name>
    <dbReference type="NCBI Taxonomy" id="983967"/>
    <lineage>
        <taxon>Eukaryota</taxon>
        <taxon>Fungi</taxon>
        <taxon>Dikarya</taxon>
        <taxon>Ascomycota</taxon>
        <taxon>Saccharomycotina</taxon>
        <taxon>Pichiomycetes</taxon>
        <taxon>Pichiales</taxon>
        <taxon>Pichiaceae</taxon>
        <taxon>Ogataea</taxon>
        <taxon>Ogataea/Candida clade</taxon>
    </lineage>
</organism>
<dbReference type="Proteomes" id="UP000094801">
    <property type="component" value="Unassembled WGS sequence"/>
</dbReference>
<dbReference type="OrthoDB" id="5877028at2759"/>
<sequence length="200" mass="23639">MSTRDELILHYSNLDYDTLLSRFVDLELDFKQYQSESKELEDFLESELTNNNNTIIEQSKQLNSKDSKINDLIEEKLELNKLIDQLNDKINIQQYELKSLNLKLVDSDIRLDSNDCNLRKLQIQYNEIMESYNDILEKNAILENQLNIIDNELNLKNNQIIELNKKCNQLTKITKLITLNRNELKISKFQTPPINDNNDE</sequence>
<dbReference type="EMBL" id="KV453877">
    <property type="protein sequence ID" value="ODV82672.1"/>
    <property type="molecule type" value="Genomic_DNA"/>
</dbReference>
<protein>
    <submittedName>
        <fullName evidence="2">Uncharacterized protein</fullName>
    </submittedName>
</protein>
<keyword evidence="1" id="KW-0175">Coiled coil</keyword>
<evidence type="ECO:0000256" key="1">
    <source>
        <dbReference type="SAM" id="Coils"/>
    </source>
</evidence>
<keyword evidence="3" id="KW-1185">Reference proteome</keyword>
<reference evidence="3" key="1">
    <citation type="submission" date="2016-04" db="EMBL/GenBank/DDBJ databases">
        <title>Comparative genomics of biotechnologically important yeasts.</title>
        <authorList>
            <consortium name="DOE Joint Genome Institute"/>
            <person name="Riley R."/>
            <person name="Haridas S."/>
            <person name="Wolfe K.H."/>
            <person name="Lopes M.R."/>
            <person name="Hittinger C.T."/>
            <person name="Goker M."/>
            <person name="Salamov A."/>
            <person name="Wisecaver J."/>
            <person name="Long T.M."/>
            <person name="Aerts A.L."/>
            <person name="Barry K."/>
            <person name="Choi C."/>
            <person name="Clum A."/>
            <person name="Coughlan A.Y."/>
            <person name="Deshpande S."/>
            <person name="Douglass A.P."/>
            <person name="Hanson S.J."/>
            <person name="Klenk H.-P."/>
            <person name="Labutti K."/>
            <person name="Lapidus A."/>
            <person name="Lindquist E."/>
            <person name="Lipzen A."/>
            <person name="Meier-Kolthoff J.P."/>
            <person name="Ohm R.A."/>
            <person name="Otillar R.P."/>
            <person name="Pangilinan J."/>
            <person name="Peng Y."/>
            <person name="Rokas A."/>
            <person name="Rosa C.A."/>
            <person name="Scheuner C."/>
            <person name="Sibirny A.A."/>
            <person name="Slot J.C."/>
            <person name="Stielow J.B."/>
            <person name="Sun H."/>
            <person name="Kurtzman C.P."/>
            <person name="Blackwell M."/>
            <person name="Grigoriev I.V."/>
            <person name="Jeffries T.W."/>
        </authorList>
    </citation>
    <scope>NUCLEOTIDE SEQUENCE [LARGE SCALE GENOMIC DNA]</scope>
    <source>
        <strain evidence="3">NRRL YB-2248</strain>
    </source>
</reference>
<dbReference type="AlphaFoldDB" id="A0A1E4STC6"/>
<proteinExistence type="predicted"/>